<sequence>MAIVKNDIRVLRADGDSSPGSRRTSSSQEDDEEPCTRSAKVESDASETSDMDSGMESDEFDPMELGEAGSTLCQVGNQSCSIPLELYDIPDLGSVLSLETWNDCLSEEERFALAEYLPDMDQETFGHTLRELLSGQNLHFGSPLNTFLTQLKGGLYDPRIVLSRRISIFLQQREYYHCLCKYQNSMVRNLSWIRDAWQNCAGYCFEEKLQLLNVLRNQRSLSYERNGDVGSETDSESGELDEWYLNKRFKMDQQFAKPSLEDMHLGVSMAQDMVKFGKEYSKGVLKVAASKASADENGGAGIRYPSAPKHRMDSKNRKVMPQLPLPQQDKFVGYDVRASKRNTHCVGGDPDDAEKGYLGERSTVAMSSLLKTGMKQESQKKYDIGMYSDEDPGNSNTFTRSKKKNMIADQAVTIASYGHESSDHAKKVKYSERDRMYPTAARAQSHMLTPPMEQNKMLEEAISSGHLVKSDDRSKRDKKLKVGIKYKAGRSGAGYDLNNNSDEPVLLQKGDTYLHMDPRPRIQRGNVKNSFAQYERLNVDYSGGATIISQSEETESDSSEQVEDDGGIDPVARNFRHQISDVGGNHSGVLRSAYDSKKPNKLRKVDRKGYSDYLDANRDIHSPDVGPNSMKGKHGRLVKKGLAPNASGKLTYSEKKHKGVVDVDHSPQQSFYSHDYGNGLIDEYVENLDGVSSMRGSKYLTNRQGNLMEVSDIYGIDATHERSNVPLSECNSAPKKHRRRDNYHHPNETDEPHHLDSSPKQQNDELNVSRKGKRKLDAEFDALTGVASDLVISEKSVGDAEVKAKTQRKPFTLITPTIHTGFSFSIVHLLSSVRRAMITPNVEEQNKIDQFANGTILCHSLESMDKHSEIAGKNNLPSLTVLDIVDRVRSNPGDPCILETQEPLQDLVRGVLKIFSSKTAPLGAKGWKPLVLYEKSNRSWYWAGPVASTSSDNDNAEEETSSEAWGIPHKMLVKLVDAFSNWLKSGQDTLQQIGSLPPPPASLLSNMDGKERFKDIRAQKSLNTISPSSDEVRAYFRREEFLRYSVPDRAFSYTAADGKKSIVAPLRRGGGKPTSKARDHFMLKHDRPPHVTILCLVRDAAARLPGSIGTRADVCTLLRDSQYIVEEVSDLKLNQVVSGALDRLHYERDPCVQFDNERKLWVYLHRDREEEDFEDDGTSSTKKWKRQKKDSSDETGAVNDENGTPTVGGFSAGLDNDYDLNVDTSSIRAGEKAELAYEDMVPNMDNIDPLMDSSTVSKSHGNWEGVGLNQLRENSLVCQENSTDEDFDDEHMVERGPFSFSTTIL</sequence>
<feature type="region of interest" description="Disordered" evidence="3">
    <location>
        <begin position="1171"/>
        <end position="1212"/>
    </location>
</feature>
<protein>
    <recommendedName>
        <fullName evidence="4">DEUBAD domain-containing protein</fullName>
    </recommendedName>
</protein>
<feature type="compositionally biased region" description="Low complexity" evidence="3">
    <location>
        <begin position="16"/>
        <end position="27"/>
    </location>
</feature>
<dbReference type="CDD" id="cd21865">
    <property type="entry name" value="DEUBAD_NFRKB"/>
    <property type="match status" value="1"/>
</dbReference>
<evidence type="ECO:0000313" key="5">
    <source>
        <dbReference type="EMBL" id="WOL06897.1"/>
    </source>
</evidence>
<feature type="compositionally biased region" description="Basic and acidic residues" evidence="3">
    <location>
        <begin position="743"/>
        <end position="757"/>
    </location>
</feature>
<evidence type="ECO:0000256" key="3">
    <source>
        <dbReference type="SAM" id="MobiDB-lite"/>
    </source>
</evidence>
<proteinExistence type="predicted"/>
<dbReference type="Proteomes" id="UP001327560">
    <property type="component" value="Chromosome 5"/>
</dbReference>
<accession>A0AAQ3KE50</accession>
<feature type="region of interest" description="Disordered" evidence="3">
    <location>
        <begin position="725"/>
        <end position="770"/>
    </location>
</feature>
<name>A0AAQ3KE50_9LILI</name>
<gene>
    <name evidence="5" type="ORF">Cni_G15631</name>
</gene>
<evidence type="ECO:0000256" key="2">
    <source>
        <dbReference type="ARBA" id="ARBA00023242"/>
    </source>
</evidence>
<feature type="compositionally biased region" description="Acidic residues" evidence="3">
    <location>
        <begin position="552"/>
        <end position="567"/>
    </location>
</feature>
<dbReference type="InterPro" id="IPR044867">
    <property type="entry name" value="DEUBAD_dom"/>
</dbReference>
<dbReference type="PROSITE" id="PS51916">
    <property type="entry name" value="DEUBAD"/>
    <property type="match status" value="1"/>
</dbReference>
<evidence type="ECO:0000256" key="1">
    <source>
        <dbReference type="ARBA" id="ARBA00004123"/>
    </source>
</evidence>
<dbReference type="InterPro" id="IPR057748">
    <property type="entry name" value="NFRKB_WH_2"/>
</dbReference>
<organism evidence="5 6">
    <name type="scientific">Canna indica</name>
    <name type="common">Indian-shot</name>
    <dbReference type="NCBI Taxonomy" id="4628"/>
    <lineage>
        <taxon>Eukaryota</taxon>
        <taxon>Viridiplantae</taxon>
        <taxon>Streptophyta</taxon>
        <taxon>Embryophyta</taxon>
        <taxon>Tracheophyta</taxon>
        <taxon>Spermatophyta</taxon>
        <taxon>Magnoliopsida</taxon>
        <taxon>Liliopsida</taxon>
        <taxon>Zingiberales</taxon>
        <taxon>Cannaceae</taxon>
        <taxon>Canna</taxon>
    </lineage>
</organism>
<dbReference type="InterPro" id="IPR024867">
    <property type="entry name" value="NFRKB"/>
</dbReference>
<dbReference type="Pfam" id="PF25793">
    <property type="entry name" value="WHD_2nd_NFRKB"/>
    <property type="match status" value="1"/>
</dbReference>
<dbReference type="GO" id="GO:0031011">
    <property type="term" value="C:Ino80 complex"/>
    <property type="evidence" value="ECO:0007669"/>
    <property type="project" value="InterPro"/>
</dbReference>
<feature type="region of interest" description="Disordered" evidence="3">
    <location>
        <begin position="614"/>
        <end position="646"/>
    </location>
</feature>
<keyword evidence="6" id="KW-1185">Reference proteome</keyword>
<feature type="region of interest" description="Disordered" evidence="3">
    <location>
        <begin position="550"/>
        <end position="569"/>
    </location>
</feature>
<keyword evidence="2" id="KW-0539">Nucleus</keyword>
<dbReference type="PANTHER" id="PTHR13052:SF0">
    <property type="entry name" value="DNA-BINDING PROTEIN-LIKE"/>
    <property type="match status" value="1"/>
</dbReference>
<feature type="region of interest" description="Disordered" evidence="3">
    <location>
        <begin position="1"/>
        <end position="63"/>
    </location>
</feature>
<reference evidence="5 6" key="1">
    <citation type="submission" date="2023-10" db="EMBL/GenBank/DDBJ databases">
        <title>Chromosome-scale genome assembly provides insights into flower coloration mechanisms of Canna indica.</title>
        <authorList>
            <person name="Li C."/>
        </authorList>
    </citation>
    <scope>NUCLEOTIDE SEQUENCE [LARGE SCALE GENOMIC DNA]</scope>
    <source>
        <tissue evidence="5">Flower</tissue>
    </source>
</reference>
<evidence type="ECO:0000259" key="4">
    <source>
        <dbReference type="PROSITE" id="PS51916"/>
    </source>
</evidence>
<dbReference type="EMBL" id="CP136894">
    <property type="protein sequence ID" value="WOL06897.1"/>
    <property type="molecule type" value="Genomic_DNA"/>
</dbReference>
<comment type="subcellular location">
    <subcellularLocation>
        <location evidence="1">Nucleus</location>
    </subcellularLocation>
</comment>
<feature type="domain" description="DEUBAD" evidence="4">
    <location>
        <begin position="83"/>
        <end position="196"/>
    </location>
</feature>
<dbReference type="PANTHER" id="PTHR13052">
    <property type="entry name" value="NFRKB-RELATED"/>
    <property type="match status" value="1"/>
</dbReference>
<feature type="compositionally biased region" description="Acidic residues" evidence="3">
    <location>
        <begin position="44"/>
        <end position="63"/>
    </location>
</feature>
<evidence type="ECO:0000313" key="6">
    <source>
        <dbReference type="Proteomes" id="UP001327560"/>
    </source>
</evidence>
<feature type="compositionally biased region" description="Basic and acidic residues" evidence="3">
    <location>
        <begin position="1"/>
        <end position="15"/>
    </location>
</feature>